<dbReference type="AlphaFoldDB" id="A0A4Y9TG97"/>
<evidence type="ECO:0000313" key="3">
    <source>
        <dbReference type="Proteomes" id="UP000297322"/>
    </source>
</evidence>
<reference evidence="2 3" key="1">
    <citation type="submission" date="2019-03" db="EMBL/GenBank/DDBJ databases">
        <title>Biocontrol and xenobiotic degradation properties of endophytic Pseudomonas fluorescens strain BRZ63.</title>
        <authorList>
            <person name="Chlebek D.A."/>
            <person name="Pinski A."/>
            <person name="Zur J.P."/>
            <person name="Michalska J."/>
            <person name="Hupert-Kocurek K.T."/>
        </authorList>
    </citation>
    <scope>NUCLEOTIDE SEQUENCE [LARGE SCALE GENOMIC DNA]</scope>
    <source>
        <strain evidence="2 3">BRZ63</strain>
    </source>
</reference>
<organism evidence="2 3">
    <name type="scientific">Pseudomonas fluorescens</name>
    <dbReference type="NCBI Taxonomy" id="294"/>
    <lineage>
        <taxon>Bacteria</taxon>
        <taxon>Pseudomonadati</taxon>
        <taxon>Pseudomonadota</taxon>
        <taxon>Gammaproteobacteria</taxon>
        <taxon>Pseudomonadales</taxon>
        <taxon>Pseudomonadaceae</taxon>
        <taxon>Pseudomonas</taxon>
    </lineage>
</organism>
<evidence type="ECO:0000313" key="2">
    <source>
        <dbReference type="EMBL" id="TFW43121.1"/>
    </source>
</evidence>
<dbReference type="EMBL" id="SPVI01000006">
    <property type="protein sequence ID" value="TFW43121.1"/>
    <property type="molecule type" value="Genomic_DNA"/>
</dbReference>
<proteinExistence type="predicted"/>
<sequence length="168" mass="18647">MRKYIQLIGTSLFLSSSLVLASNGPTWESFGDWEVAKISDTMDPVTKVLIRTNFERTTRASTEDGYVIGFRIVGKSIMRLYSMVNLGVDEYWPECGFNNASYSVGGSKAQYIASIDNPGDCNLVPMNGELIRKFKTGQTAKLRIDGVDGNVSLRGFPEAWTRAMKLAR</sequence>
<gene>
    <name evidence="2" type="ORF">E4T65_12205</name>
</gene>
<comment type="caution">
    <text evidence="2">The sequence shown here is derived from an EMBL/GenBank/DDBJ whole genome shotgun (WGS) entry which is preliminary data.</text>
</comment>
<dbReference type="Proteomes" id="UP000297322">
    <property type="component" value="Unassembled WGS sequence"/>
</dbReference>
<name>A0A4Y9TG97_PSEFL</name>
<protein>
    <submittedName>
        <fullName evidence="2">Uncharacterized protein</fullName>
    </submittedName>
</protein>
<evidence type="ECO:0000256" key="1">
    <source>
        <dbReference type="SAM" id="SignalP"/>
    </source>
</evidence>
<keyword evidence="1" id="KW-0732">Signal</keyword>
<feature type="signal peptide" evidence="1">
    <location>
        <begin position="1"/>
        <end position="21"/>
    </location>
</feature>
<accession>A0A4Y9TG97</accession>
<dbReference type="RefSeq" id="WP_122306367.1">
    <property type="nucleotide sequence ID" value="NZ_SPVI01000006.1"/>
</dbReference>
<feature type="chain" id="PRO_5021504415" evidence="1">
    <location>
        <begin position="22"/>
        <end position="168"/>
    </location>
</feature>